<evidence type="ECO:0000313" key="3">
    <source>
        <dbReference type="EMBL" id="MBO8466180.1"/>
    </source>
</evidence>
<dbReference type="Proteomes" id="UP000823660">
    <property type="component" value="Unassembled WGS sequence"/>
</dbReference>
<dbReference type="EMBL" id="JADIMH010000003">
    <property type="protein sequence ID" value="MBO8466180.1"/>
    <property type="molecule type" value="Genomic_DNA"/>
</dbReference>
<protein>
    <recommendedName>
        <fullName evidence="2">Thioredoxin domain-containing protein</fullName>
    </recommendedName>
</protein>
<evidence type="ECO:0000259" key="2">
    <source>
        <dbReference type="PROSITE" id="PS51352"/>
    </source>
</evidence>
<evidence type="ECO:0000256" key="1">
    <source>
        <dbReference type="SAM" id="SignalP"/>
    </source>
</evidence>
<gene>
    <name evidence="3" type="ORF">IAB99_00245</name>
</gene>
<evidence type="ECO:0000313" key="4">
    <source>
        <dbReference type="Proteomes" id="UP000823660"/>
    </source>
</evidence>
<feature type="chain" id="PRO_5039171811" description="Thioredoxin domain-containing protein" evidence="1">
    <location>
        <begin position="20"/>
        <end position="525"/>
    </location>
</feature>
<dbReference type="InterPro" id="IPR036249">
    <property type="entry name" value="Thioredoxin-like_sf"/>
</dbReference>
<accession>A0A9D9I5S7</accession>
<feature type="domain" description="Thioredoxin" evidence="2">
    <location>
        <begin position="134"/>
        <end position="296"/>
    </location>
</feature>
<organism evidence="3 4">
    <name type="scientific">Candidatus Cryptobacteroides faecipullorum</name>
    <dbReference type="NCBI Taxonomy" id="2840764"/>
    <lineage>
        <taxon>Bacteria</taxon>
        <taxon>Pseudomonadati</taxon>
        <taxon>Bacteroidota</taxon>
        <taxon>Bacteroidia</taxon>
        <taxon>Bacteroidales</taxon>
        <taxon>Candidatus Cryptobacteroides</taxon>
    </lineage>
</organism>
<sequence length="525" mass="58801">MKVCRILFIASAVCLGLCASVFDGNCRSAADGLDSLRQAAISSKVREYLDAIVTEPVEIQKKETDFLIETCSDSLVRQAVALDIYSYYTESEVMGVEAVAVYVCDKWFIPGKIRMHSDMDLMGARMFAEFNRSSLIGMQAPEMVLKDSLGNDMRLFPSAQDTSHGSDGIPDITENKRYRILYFYSTGCARCKIETVLLKNILENDDFPADFYAIFTGRDREEWMRYIRLQMNINTSRTGIFHLWDPHMDSDFQIKYGILQTPGLFLISPEGKILGRRLDAVSLEKMLEKELAAAEMEYGTGESSIFYDTVFKPFGDSIKCSDILSVAEHIEKSTASKGDTLLFKQMTGDLMYYLTSKRGAAWKCALDSLVRSKILGNPVWKTQDDSLKVVGFARILDDLLSKSPEGCPIPDLKVNATLKTAGNNGSIRTKEGKFRLRKTGGKTNYLIFHTEGCPVCKAELAAADSMLQTGNKDIRILLIDMDMLFSSYPEQAERLFDAFDLTSMPYIVSTDRKGTVTGRYLSLAE</sequence>
<comment type="caution">
    <text evidence="3">The sequence shown here is derived from an EMBL/GenBank/DDBJ whole genome shotgun (WGS) entry which is preliminary data.</text>
</comment>
<feature type="signal peptide" evidence="1">
    <location>
        <begin position="1"/>
        <end position="19"/>
    </location>
</feature>
<reference evidence="3" key="1">
    <citation type="submission" date="2020-10" db="EMBL/GenBank/DDBJ databases">
        <authorList>
            <person name="Gilroy R."/>
        </authorList>
    </citation>
    <scope>NUCLEOTIDE SEQUENCE</scope>
    <source>
        <strain evidence="3">B1-15692</strain>
    </source>
</reference>
<dbReference type="PROSITE" id="PS51352">
    <property type="entry name" value="THIOREDOXIN_2"/>
    <property type="match status" value="1"/>
</dbReference>
<keyword evidence="1" id="KW-0732">Signal</keyword>
<dbReference type="AlphaFoldDB" id="A0A9D9I5S7"/>
<dbReference type="Gene3D" id="3.40.30.10">
    <property type="entry name" value="Glutaredoxin"/>
    <property type="match status" value="2"/>
</dbReference>
<name>A0A9D9I5S7_9BACT</name>
<dbReference type="InterPro" id="IPR013766">
    <property type="entry name" value="Thioredoxin_domain"/>
</dbReference>
<proteinExistence type="predicted"/>
<dbReference type="SUPFAM" id="SSF52833">
    <property type="entry name" value="Thioredoxin-like"/>
    <property type="match status" value="2"/>
</dbReference>
<reference evidence="3" key="2">
    <citation type="journal article" date="2021" name="PeerJ">
        <title>Extensive microbial diversity within the chicken gut microbiome revealed by metagenomics and culture.</title>
        <authorList>
            <person name="Gilroy R."/>
            <person name="Ravi A."/>
            <person name="Getino M."/>
            <person name="Pursley I."/>
            <person name="Horton D.L."/>
            <person name="Alikhan N.F."/>
            <person name="Baker D."/>
            <person name="Gharbi K."/>
            <person name="Hall N."/>
            <person name="Watson M."/>
            <person name="Adriaenssens E.M."/>
            <person name="Foster-Nyarko E."/>
            <person name="Jarju S."/>
            <person name="Secka A."/>
            <person name="Antonio M."/>
            <person name="Oren A."/>
            <person name="Chaudhuri R.R."/>
            <person name="La Ragione R."/>
            <person name="Hildebrand F."/>
            <person name="Pallen M.J."/>
        </authorList>
    </citation>
    <scope>NUCLEOTIDE SEQUENCE</scope>
    <source>
        <strain evidence="3">B1-15692</strain>
    </source>
</reference>